<keyword evidence="3" id="KW-0949">S-adenosyl-L-methionine</keyword>
<accession>A0A090QLJ0</accession>
<dbReference type="InterPro" id="IPR005636">
    <property type="entry name" value="DTW"/>
</dbReference>
<dbReference type="STRING" id="754436.JCM19237_6695"/>
<reference evidence="6 7" key="1">
    <citation type="journal article" date="2014" name="Genome Announc.">
        <title>Draft Genome Sequences of Two Vibrionaceae Species, Vibrio ponticus C121 and Photobacterium aphoticum C119, Isolated as Coral Reef Microbiota.</title>
        <authorList>
            <person name="Al-saari N."/>
            <person name="Meirelles P.M."/>
            <person name="Mino S."/>
            <person name="Suda W."/>
            <person name="Oshima K."/>
            <person name="Hattori M."/>
            <person name="Ohkuma M."/>
            <person name="Thompson F.L."/>
            <person name="Gomez-Gil B."/>
            <person name="Sawabe T."/>
            <person name="Sawabe T."/>
        </authorList>
    </citation>
    <scope>NUCLEOTIDE SEQUENCE [LARGE SCALE GENOMIC DNA]</scope>
    <source>
        <strain evidence="6 7">JCM 19237</strain>
    </source>
</reference>
<evidence type="ECO:0000256" key="3">
    <source>
        <dbReference type="ARBA" id="ARBA00022691"/>
    </source>
</evidence>
<evidence type="ECO:0000259" key="5">
    <source>
        <dbReference type="Pfam" id="PF03942"/>
    </source>
</evidence>
<name>A0A090QLJ0_9GAMM</name>
<dbReference type="EMBL" id="BBMN01000002">
    <property type="protein sequence ID" value="GAL03801.1"/>
    <property type="molecule type" value="Genomic_DNA"/>
</dbReference>
<dbReference type="Proteomes" id="UP000029227">
    <property type="component" value="Unassembled WGS sequence"/>
</dbReference>
<organism evidence="6 7">
    <name type="scientific">Photobacterium aphoticum</name>
    <dbReference type="NCBI Taxonomy" id="754436"/>
    <lineage>
        <taxon>Bacteria</taxon>
        <taxon>Pseudomonadati</taxon>
        <taxon>Pseudomonadota</taxon>
        <taxon>Gammaproteobacteria</taxon>
        <taxon>Vibrionales</taxon>
        <taxon>Vibrionaceae</taxon>
        <taxon>Photobacterium</taxon>
    </lineage>
</organism>
<gene>
    <name evidence="6" type="ORF">JCM19237_6695</name>
</gene>
<evidence type="ECO:0000256" key="1">
    <source>
        <dbReference type="ARBA" id="ARBA00012386"/>
    </source>
</evidence>
<sequence length="80" mass="9386">MERCGFCMLRTHLCICANKPEIDSNAAFLLVMYDDEVLKPSNTGRLIADLFKDTYAYIWSRTDLMPTCWRCWLIRNGSRM</sequence>
<dbReference type="AlphaFoldDB" id="A0A090QLJ0"/>
<evidence type="ECO:0000313" key="7">
    <source>
        <dbReference type="Proteomes" id="UP000029227"/>
    </source>
</evidence>
<comment type="caution">
    <text evidence="6">The sequence shown here is derived from an EMBL/GenBank/DDBJ whole genome shotgun (WGS) entry which is preliminary data.</text>
</comment>
<evidence type="ECO:0000313" key="6">
    <source>
        <dbReference type="EMBL" id="GAL03801.1"/>
    </source>
</evidence>
<evidence type="ECO:0000256" key="4">
    <source>
        <dbReference type="ARBA" id="ARBA00022694"/>
    </source>
</evidence>
<feature type="domain" description="DTW" evidence="5">
    <location>
        <begin position="1"/>
        <end position="65"/>
    </location>
</feature>
<evidence type="ECO:0000256" key="2">
    <source>
        <dbReference type="ARBA" id="ARBA00022679"/>
    </source>
</evidence>
<dbReference type="Pfam" id="PF03942">
    <property type="entry name" value="DTW"/>
    <property type="match status" value="1"/>
</dbReference>
<dbReference type="eggNOG" id="COG3148">
    <property type="taxonomic scope" value="Bacteria"/>
</dbReference>
<proteinExistence type="predicted"/>
<keyword evidence="4" id="KW-0819">tRNA processing</keyword>
<dbReference type="GO" id="GO:0016432">
    <property type="term" value="F:tRNA-uridine aminocarboxypropyltransferase activity"/>
    <property type="evidence" value="ECO:0007669"/>
    <property type="project" value="UniProtKB-EC"/>
</dbReference>
<keyword evidence="2" id="KW-0808">Transferase</keyword>
<dbReference type="EC" id="2.5.1.25" evidence="1"/>
<dbReference type="GO" id="GO:0008033">
    <property type="term" value="P:tRNA processing"/>
    <property type="evidence" value="ECO:0007669"/>
    <property type="project" value="UniProtKB-KW"/>
</dbReference>
<protein>
    <recommendedName>
        <fullName evidence="1">tRNA-uridine aminocarboxypropyltransferase</fullName>
        <ecNumber evidence="1">2.5.1.25</ecNumber>
    </recommendedName>
</protein>